<dbReference type="SUPFAM" id="SSF109604">
    <property type="entry name" value="HD-domain/PDEase-like"/>
    <property type="match status" value="1"/>
</dbReference>
<sequence length="188" mass="22082">MKDLGKDLDFILEVDKMKSIFRRSINLSNDRRENDAEHSFYVAISSMILEDYADNDIDKNKVIRMLLVHDLVEIDADDTFAYDTLGYKTKYEREQKAADRIFSILSGKKAVFYRNLYDEFEEAKTEESKFANLIDRILPIFLNYYNNGGTWKEAGISKDMVINRIKPFRNSSKALYDYVLNLLDEYFG</sequence>
<dbReference type="GO" id="GO:0005737">
    <property type="term" value="C:cytoplasm"/>
    <property type="evidence" value="ECO:0007669"/>
    <property type="project" value="TreeGrafter"/>
</dbReference>
<keyword evidence="2" id="KW-0378">Hydrolase</keyword>
<dbReference type="PANTHER" id="PTHR11845:SF13">
    <property type="entry name" value="5'-DEOXYNUCLEOTIDASE HDDC2"/>
    <property type="match status" value="1"/>
</dbReference>
<organism evidence="4 5">
    <name type="scientific">Peptoniphilus lacrimalis</name>
    <dbReference type="NCBI Taxonomy" id="33031"/>
    <lineage>
        <taxon>Bacteria</taxon>
        <taxon>Bacillati</taxon>
        <taxon>Bacillota</taxon>
        <taxon>Tissierellia</taxon>
        <taxon>Tissierellales</taxon>
        <taxon>Peptoniphilaceae</taxon>
        <taxon>Peptoniphilus</taxon>
    </lineage>
</organism>
<dbReference type="AlphaFoldDB" id="A0A379C4G3"/>
<evidence type="ECO:0000256" key="1">
    <source>
        <dbReference type="ARBA" id="ARBA00022723"/>
    </source>
</evidence>
<dbReference type="InterPro" id="IPR039356">
    <property type="entry name" value="YfbR/HDDC2"/>
</dbReference>
<keyword evidence="1" id="KW-0479">Metal-binding</keyword>
<feature type="domain" description="HD" evidence="3">
    <location>
        <begin position="14"/>
        <end position="167"/>
    </location>
</feature>
<dbReference type="PANTHER" id="PTHR11845">
    <property type="entry name" value="5'-DEOXYNUCLEOTIDASE HDDC2"/>
    <property type="match status" value="1"/>
</dbReference>
<dbReference type="GO" id="GO:0002953">
    <property type="term" value="F:5'-deoxynucleotidase activity"/>
    <property type="evidence" value="ECO:0007669"/>
    <property type="project" value="InterPro"/>
</dbReference>
<evidence type="ECO:0000313" key="4">
    <source>
        <dbReference type="EMBL" id="SUB57150.1"/>
    </source>
</evidence>
<dbReference type="GO" id="GO:0046872">
    <property type="term" value="F:metal ion binding"/>
    <property type="evidence" value="ECO:0007669"/>
    <property type="project" value="UniProtKB-KW"/>
</dbReference>
<dbReference type="Gene3D" id="1.10.3210.10">
    <property type="entry name" value="Hypothetical protein af1432"/>
    <property type="match status" value="1"/>
</dbReference>
<reference evidence="4 5" key="1">
    <citation type="submission" date="2018-06" db="EMBL/GenBank/DDBJ databases">
        <authorList>
            <consortium name="Pathogen Informatics"/>
            <person name="Doyle S."/>
        </authorList>
    </citation>
    <scope>NUCLEOTIDE SEQUENCE [LARGE SCALE GENOMIC DNA]</scope>
    <source>
        <strain evidence="4 5">NCTC13149</strain>
    </source>
</reference>
<proteinExistence type="predicted"/>
<dbReference type="STRING" id="1122949.GCA_000378725_00708"/>
<dbReference type="Pfam" id="PF13023">
    <property type="entry name" value="HD_3"/>
    <property type="match status" value="1"/>
</dbReference>
<evidence type="ECO:0000313" key="5">
    <source>
        <dbReference type="Proteomes" id="UP000255517"/>
    </source>
</evidence>
<dbReference type="OrthoDB" id="9796032at2"/>
<dbReference type="InterPro" id="IPR006674">
    <property type="entry name" value="HD_domain"/>
</dbReference>
<dbReference type="Proteomes" id="UP000255517">
    <property type="component" value="Unassembled WGS sequence"/>
</dbReference>
<accession>A0A379C4G3</accession>
<name>A0A379C4G3_9FIRM</name>
<gene>
    <name evidence="4" type="ORF">NCTC13149_00966</name>
</gene>
<evidence type="ECO:0000259" key="3">
    <source>
        <dbReference type="Pfam" id="PF13023"/>
    </source>
</evidence>
<evidence type="ECO:0000256" key="2">
    <source>
        <dbReference type="ARBA" id="ARBA00022801"/>
    </source>
</evidence>
<dbReference type="RefSeq" id="WP_019034587.1">
    <property type="nucleotide sequence ID" value="NZ_UGSZ01000001.1"/>
</dbReference>
<protein>
    <recommendedName>
        <fullName evidence="3">HD domain-containing protein</fullName>
    </recommendedName>
</protein>
<dbReference type="EMBL" id="UGSZ01000001">
    <property type="protein sequence ID" value="SUB57150.1"/>
    <property type="molecule type" value="Genomic_DNA"/>
</dbReference>